<organism evidence="1 2">
    <name type="scientific">Chondrus crispus</name>
    <name type="common">Carrageen Irish moss</name>
    <name type="synonym">Polymorpha crispa</name>
    <dbReference type="NCBI Taxonomy" id="2769"/>
    <lineage>
        <taxon>Eukaryota</taxon>
        <taxon>Rhodophyta</taxon>
        <taxon>Florideophyceae</taxon>
        <taxon>Rhodymeniophycidae</taxon>
        <taxon>Gigartinales</taxon>
        <taxon>Gigartinaceae</taxon>
        <taxon>Chondrus</taxon>
    </lineage>
</organism>
<dbReference type="GeneID" id="17319802"/>
<name>R7Q1E1_CHOCR</name>
<dbReference type="Gramene" id="CDF32422">
    <property type="protein sequence ID" value="CDF32422"/>
    <property type="gene ID" value="CHC_T00008100001"/>
</dbReference>
<reference evidence="2" key="1">
    <citation type="journal article" date="2013" name="Proc. Natl. Acad. Sci. U.S.A.">
        <title>Genome structure and metabolic features in the red seaweed Chondrus crispus shed light on evolution of the Archaeplastida.</title>
        <authorList>
            <person name="Collen J."/>
            <person name="Porcel B."/>
            <person name="Carre W."/>
            <person name="Ball S.G."/>
            <person name="Chaparro C."/>
            <person name="Tonon T."/>
            <person name="Barbeyron T."/>
            <person name="Michel G."/>
            <person name="Noel B."/>
            <person name="Valentin K."/>
            <person name="Elias M."/>
            <person name="Artiguenave F."/>
            <person name="Arun A."/>
            <person name="Aury J.M."/>
            <person name="Barbosa-Neto J.F."/>
            <person name="Bothwell J.H."/>
            <person name="Bouget F.Y."/>
            <person name="Brillet L."/>
            <person name="Cabello-Hurtado F."/>
            <person name="Capella-Gutierrez S."/>
            <person name="Charrier B."/>
            <person name="Cladiere L."/>
            <person name="Cock J.M."/>
            <person name="Coelho S.M."/>
            <person name="Colleoni C."/>
            <person name="Czjzek M."/>
            <person name="Da Silva C."/>
            <person name="Delage L."/>
            <person name="Denoeud F."/>
            <person name="Deschamps P."/>
            <person name="Dittami S.M."/>
            <person name="Gabaldon T."/>
            <person name="Gachon C.M."/>
            <person name="Groisillier A."/>
            <person name="Herve C."/>
            <person name="Jabbari K."/>
            <person name="Katinka M."/>
            <person name="Kloareg B."/>
            <person name="Kowalczyk N."/>
            <person name="Labadie K."/>
            <person name="Leblanc C."/>
            <person name="Lopez P.J."/>
            <person name="McLachlan D.H."/>
            <person name="Meslet-Cladiere L."/>
            <person name="Moustafa A."/>
            <person name="Nehr Z."/>
            <person name="Nyvall Collen P."/>
            <person name="Panaud O."/>
            <person name="Partensky F."/>
            <person name="Poulain J."/>
            <person name="Rensing S.A."/>
            <person name="Rousvoal S."/>
            <person name="Samson G."/>
            <person name="Symeonidi A."/>
            <person name="Weissenbach J."/>
            <person name="Zambounis A."/>
            <person name="Wincker P."/>
            <person name="Boyen C."/>
        </authorList>
    </citation>
    <scope>NUCLEOTIDE SEQUENCE [LARGE SCALE GENOMIC DNA]</scope>
    <source>
        <strain evidence="2">cv. Stackhouse</strain>
    </source>
</reference>
<dbReference type="Proteomes" id="UP000012073">
    <property type="component" value="Unassembled WGS sequence"/>
</dbReference>
<protein>
    <submittedName>
        <fullName evidence="1">Uncharacterized protein</fullName>
    </submittedName>
</protein>
<dbReference type="KEGG" id="ccp:CHC_T00008100001"/>
<proteinExistence type="predicted"/>
<dbReference type="AlphaFoldDB" id="R7Q1E1"/>
<evidence type="ECO:0000313" key="2">
    <source>
        <dbReference type="Proteomes" id="UP000012073"/>
    </source>
</evidence>
<gene>
    <name evidence="1" type="ORF">CHC_T00008100001</name>
</gene>
<dbReference type="EMBL" id="HG001495">
    <property type="protein sequence ID" value="CDF32422.1"/>
    <property type="molecule type" value="Genomic_DNA"/>
</dbReference>
<sequence length="71" mass="7610">MATYMQFGALNSCAPINWPATHKPQQPSGTAHEGVVTMLPSHALDYAGRVRQGFASGLVALHYSNPLWPCG</sequence>
<keyword evidence="2" id="KW-1185">Reference proteome</keyword>
<evidence type="ECO:0000313" key="1">
    <source>
        <dbReference type="EMBL" id="CDF32422.1"/>
    </source>
</evidence>
<dbReference type="RefSeq" id="XP_005712087.1">
    <property type="nucleotide sequence ID" value="XM_005712030.1"/>
</dbReference>
<accession>R7Q1E1</accession>